<proteinExistence type="predicted"/>
<protein>
    <submittedName>
        <fullName evidence="1">Uncharacterized protein</fullName>
    </submittedName>
</protein>
<organism evidence="1 2">
    <name type="scientific">Trichinella murrelli</name>
    <dbReference type="NCBI Taxonomy" id="144512"/>
    <lineage>
        <taxon>Eukaryota</taxon>
        <taxon>Metazoa</taxon>
        <taxon>Ecdysozoa</taxon>
        <taxon>Nematoda</taxon>
        <taxon>Enoplea</taxon>
        <taxon>Dorylaimia</taxon>
        <taxon>Trichinellida</taxon>
        <taxon>Trichinellidae</taxon>
        <taxon>Trichinella</taxon>
    </lineage>
</organism>
<name>A0A0V0SVV5_9BILA</name>
<comment type="caution">
    <text evidence="1">The sequence shown here is derived from an EMBL/GenBank/DDBJ whole genome shotgun (WGS) entry which is preliminary data.</text>
</comment>
<dbReference type="EMBL" id="JYDJ01002162">
    <property type="protein sequence ID" value="KRX30840.1"/>
    <property type="molecule type" value="Genomic_DNA"/>
</dbReference>
<feature type="non-terminal residue" evidence="1">
    <location>
        <position position="35"/>
    </location>
</feature>
<dbReference type="AlphaFoldDB" id="A0A0V0SVV5"/>
<evidence type="ECO:0000313" key="2">
    <source>
        <dbReference type="Proteomes" id="UP000055048"/>
    </source>
</evidence>
<sequence>MNIESAICFKYAPVTLAEAERSFSQLKQNTLFNTR</sequence>
<accession>A0A0V0SVV5</accession>
<keyword evidence="2" id="KW-1185">Reference proteome</keyword>
<dbReference type="Proteomes" id="UP000055048">
    <property type="component" value="Unassembled WGS sequence"/>
</dbReference>
<reference evidence="1 2" key="1">
    <citation type="submission" date="2015-01" db="EMBL/GenBank/DDBJ databases">
        <title>Evolution of Trichinella species and genotypes.</title>
        <authorList>
            <person name="Korhonen P.K."/>
            <person name="Edoardo P."/>
            <person name="Giuseppe L.R."/>
            <person name="Gasser R.B."/>
        </authorList>
    </citation>
    <scope>NUCLEOTIDE SEQUENCE [LARGE SCALE GENOMIC DNA]</scope>
    <source>
        <strain evidence="1">ISS417</strain>
    </source>
</reference>
<evidence type="ECO:0000313" key="1">
    <source>
        <dbReference type="EMBL" id="KRX30840.1"/>
    </source>
</evidence>
<gene>
    <name evidence="1" type="ORF">T05_3991</name>
</gene>